<proteinExistence type="predicted"/>
<protein>
    <submittedName>
        <fullName evidence="2">7433_t:CDS:1</fullName>
    </submittedName>
</protein>
<accession>A0A9N9EIA9</accession>
<dbReference type="Proteomes" id="UP000789739">
    <property type="component" value="Unassembled WGS sequence"/>
</dbReference>
<sequence length="99" mass="11472">LQRYLSSNASTHEVRGIFEAIKPMESLSVEDLVRIWSHEALRLFQDRLVTEEERKWTDDNIDSIAMKHFPSLNQDEALGRPILSRTGYRSITSLLTVKN</sequence>
<feature type="non-terminal residue" evidence="2">
    <location>
        <position position="1"/>
    </location>
</feature>
<evidence type="ECO:0000313" key="3">
    <source>
        <dbReference type="Proteomes" id="UP000789739"/>
    </source>
</evidence>
<evidence type="ECO:0000259" key="1">
    <source>
        <dbReference type="Pfam" id="PF22597"/>
    </source>
</evidence>
<dbReference type="AlphaFoldDB" id="A0A9N9EIA9"/>
<dbReference type="Gene3D" id="1.20.920.30">
    <property type="match status" value="1"/>
</dbReference>
<dbReference type="PANTHER" id="PTHR46532:SF13">
    <property type="entry name" value="CYTOPLASMIC DYNEIN 1 HEAVY CHAIN 1"/>
    <property type="match status" value="1"/>
</dbReference>
<dbReference type="GO" id="GO:0005858">
    <property type="term" value="C:axonemal dynein complex"/>
    <property type="evidence" value="ECO:0007669"/>
    <property type="project" value="TreeGrafter"/>
</dbReference>
<organism evidence="2 3">
    <name type="scientific">Paraglomus brasilianum</name>
    <dbReference type="NCBI Taxonomy" id="144538"/>
    <lineage>
        <taxon>Eukaryota</taxon>
        <taxon>Fungi</taxon>
        <taxon>Fungi incertae sedis</taxon>
        <taxon>Mucoromycota</taxon>
        <taxon>Glomeromycotina</taxon>
        <taxon>Glomeromycetes</taxon>
        <taxon>Paraglomerales</taxon>
        <taxon>Paraglomeraceae</taxon>
        <taxon>Paraglomus</taxon>
    </lineage>
</organism>
<dbReference type="EMBL" id="CAJVPI010005732">
    <property type="protein sequence ID" value="CAG8675265.1"/>
    <property type="molecule type" value="Genomic_DNA"/>
</dbReference>
<gene>
    <name evidence="2" type="ORF">PBRASI_LOCUS11510</name>
</gene>
<dbReference type="PANTHER" id="PTHR46532">
    <property type="entry name" value="MALE FERTILITY FACTOR KL5"/>
    <property type="match status" value="1"/>
</dbReference>
<reference evidence="2" key="1">
    <citation type="submission" date="2021-06" db="EMBL/GenBank/DDBJ databases">
        <authorList>
            <person name="Kallberg Y."/>
            <person name="Tangrot J."/>
            <person name="Rosling A."/>
        </authorList>
    </citation>
    <scope>NUCLEOTIDE SEQUENCE</scope>
    <source>
        <strain evidence="2">BR232B</strain>
    </source>
</reference>
<dbReference type="InterPro" id="IPR026983">
    <property type="entry name" value="DHC"/>
</dbReference>
<comment type="caution">
    <text evidence="2">The sequence shown here is derived from an EMBL/GenBank/DDBJ whole genome shotgun (WGS) entry which is preliminary data.</text>
</comment>
<dbReference type="GO" id="GO:0007018">
    <property type="term" value="P:microtubule-based movement"/>
    <property type="evidence" value="ECO:0007669"/>
    <property type="project" value="InterPro"/>
</dbReference>
<feature type="domain" description="Dynein 2 heavy chain 1 cytoplasmic ATPase lid" evidence="1">
    <location>
        <begin position="11"/>
        <end position="54"/>
    </location>
</feature>
<dbReference type="GO" id="GO:0051959">
    <property type="term" value="F:dynein light intermediate chain binding"/>
    <property type="evidence" value="ECO:0007669"/>
    <property type="project" value="InterPro"/>
</dbReference>
<evidence type="ECO:0000313" key="2">
    <source>
        <dbReference type="EMBL" id="CAG8675265.1"/>
    </source>
</evidence>
<dbReference type="OrthoDB" id="5583187at2759"/>
<name>A0A9N9EIA9_9GLOM</name>
<dbReference type="GO" id="GO:0045505">
    <property type="term" value="F:dynein intermediate chain binding"/>
    <property type="evidence" value="ECO:0007669"/>
    <property type="project" value="InterPro"/>
</dbReference>
<keyword evidence="3" id="KW-1185">Reference proteome</keyword>
<dbReference type="InterPro" id="IPR054354">
    <property type="entry name" value="DYNC2H1-like_lid"/>
</dbReference>
<dbReference type="Pfam" id="PF22597">
    <property type="entry name" value="DYN_lid"/>
    <property type="match status" value="1"/>
</dbReference>